<dbReference type="InterPro" id="IPR034904">
    <property type="entry name" value="FSCA_dom_sf"/>
</dbReference>
<organism evidence="3 4">
    <name type="scientific">Anaeromyxobacter dehalogenans (strain ATCC BAA-258 / DSM 21875 / 2CP-1)</name>
    <dbReference type="NCBI Taxonomy" id="455488"/>
    <lineage>
        <taxon>Bacteria</taxon>
        <taxon>Pseudomonadati</taxon>
        <taxon>Myxococcota</taxon>
        <taxon>Myxococcia</taxon>
        <taxon>Myxococcales</taxon>
        <taxon>Cystobacterineae</taxon>
        <taxon>Anaeromyxobacteraceae</taxon>
        <taxon>Anaeromyxobacter</taxon>
    </lineage>
</organism>
<accession>B8JA07</accession>
<keyword evidence="1" id="KW-0812">Transmembrane</keyword>
<dbReference type="HOGENOM" id="CLU_1623719_0_0_7"/>
<dbReference type="SUPFAM" id="SSF117916">
    <property type="entry name" value="Fe-S cluster assembly (FSCA) domain-like"/>
    <property type="match status" value="1"/>
</dbReference>
<dbReference type="Pfam" id="PF01883">
    <property type="entry name" value="FeS_assembly_P"/>
    <property type="match status" value="1"/>
</dbReference>
<dbReference type="InterPro" id="IPR052339">
    <property type="entry name" value="Fe-S_Maturation_MIP18"/>
</dbReference>
<reference evidence="3" key="1">
    <citation type="submission" date="2009-01" db="EMBL/GenBank/DDBJ databases">
        <title>Complete sequence of Anaeromyxobacter dehalogenans 2CP-1.</title>
        <authorList>
            <consortium name="US DOE Joint Genome Institute"/>
            <person name="Lucas S."/>
            <person name="Copeland A."/>
            <person name="Lapidus A."/>
            <person name="Glavina del Rio T."/>
            <person name="Dalin E."/>
            <person name="Tice H."/>
            <person name="Bruce D."/>
            <person name="Goodwin L."/>
            <person name="Pitluck S."/>
            <person name="Saunders E."/>
            <person name="Brettin T."/>
            <person name="Detter J.C."/>
            <person name="Han C."/>
            <person name="Larimer F."/>
            <person name="Land M."/>
            <person name="Hauser L."/>
            <person name="Kyrpides N."/>
            <person name="Ovchinnikova G."/>
            <person name="Beliaev A.S."/>
            <person name="Richardson P."/>
        </authorList>
    </citation>
    <scope>NUCLEOTIDE SEQUENCE</scope>
    <source>
        <strain evidence="3">2CP-1</strain>
    </source>
</reference>
<evidence type="ECO:0000313" key="3">
    <source>
        <dbReference type="EMBL" id="ACL63710.1"/>
    </source>
</evidence>
<dbReference type="AlphaFoldDB" id="B8JA07"/>
<keyword evidence="1" id="KW-0472">Membrane</keyword>
<feature type="transmembrane region" description="Helical" evidence="1">
    <location>
        <begin position="17"/>
        <end position="37"/>
    </location>
</feature>
<name>B8JA07_ANAD2</name>
<dbReference type="EMBL" id="CP001359">
    <property type="protein sequence ID" value="ACL63710.1"/>
    <property type="molecule type" value="Genomic_DNA"/>
</dbReference>
<dbReference type="Proteomes" id="UP000007089">
    <property type="component" value="Chromosome"/>
</dbReference>
<evidence type="ECO:0000259" key="2">
    <source>
        <dbReference type="Pfam" id="PF01883"/>
    </source>
</evidence>
<dbReference type="PANTHER" id="PTHR42831">
    <property type="entry name" value="FE-S PROTEIN MATURATION AUXILIARY FACTOR YITW"/>
    <property type="match status" value="1"/>
</dbReference>
<evidence type="ECO:0000256" key="1">
    <source>
        <dbReference type="SAM" id="Phobius"/>
    </source>
</evidence>
<proteinExistence type="predicted"/>
<dbReference type="PANTHER" id="PTHR42831:SF1">
    <property type="entry name" value="FE-S PROTEIN MATURATION AUXILIARY FACTOR YITW"/>
    <property type="match status" value="1"/>
</dbReference>
<dbReference type="InterPro" id="IPR002744">
    <property type="entry name" value="MIP18-like"/>
</dbReference>
<sequence length="163" mass="17748">MSPGPEPRSRASRALEWIFAALLLGASSAILIAAAVSRADTHYAWIRPAGDPARGDVTAAQVRERLHEVLDPELGIDVVDLGLVYEIAEPREGKVALVMTLTVPGCPFAKQLVEDVRRALFAHPGVKEVSLTVTLDPPWSWERVAPEVRKRMIEHGAGAEERS</sequence>
<keyword evidence="1" id="KW-1133">Transmembrane helix</keyword>
<dbReference type="RefSeq" id="WP_012631765.1">
    <property type="nucleotide sequence ID" value="NC_011891.1"/>
</dbReference>
<evidence type="ECO:0000313" key="4">
    <source>
        <dbReference type="Proteomes" id="UP000007089"/>
    </source>
</evidence>
<feature type="domain" description="MIP18 family-like" evidence="2">
    <location>
        <begin position="60"/>
        <end position="130"/>
    </location>
</feature>
<keyword evidence="4" id="KW-1185">Reference proteome</keyword>
<dbReference type="KEGG" id="acp:A2cp1_0351"/>
<dbReference type="Gene3D" id="3.30.300.130">
    <property type="entry name" value="Fe-S cluster assembly (FSCA)"/>
    <property type="match status" value="1"/>
</dbReference>
<protein>
    <recommendedName>
        <fullName evidence="2">MIP18 family-like domain-containing protein</fullName>
    </recommendedName>
</protein>
<gene>
    <name evidence="3" type="ordered locus">A2cp1_0351</name>
</gene>